<reference evidence="1" key="2">
    <citation type="submission" date="2021-06" db="EMBL/GenBank/DDBJ databases">
        <authorList>
            <person name="Rogers T.H."/>
            <person name="Ramsay J.P."/>
            <person name="Wang P."/>
            <person name="Terpolilli J."/>
        </authorList>
    </citation>
    <scope>NUCLEOTIDE SEQUENCE</scope>
    <source>
        <strain evidence="1">WSM5005</strain>
        <plasmid evidence="1">pl3WSM5005</plasmid>
    </source>
</reference>
<evidence type="ECO:0000313" key="1">
    <source>
        <dbReference type="EMBL" id="APA90236.2"/>
    </source>
</evidence>
<accession>A0ACA8AWZ4</accession>
<proteinExistence type="predicted"/>
<keyword evidence="2" id="KW-1185">Reference proteome</keyword>
<keyword evidence="1" id="KW-0614">Plasmid</keyword>
<reference evidence="1" key="1">
    <citation type="submission" date="2016-09" db="EMBL/GenBank/DDBJ databases">
        <title>The Complete Genome of Burkholderia sprentiae wsm5005.</title>
        <authorList>
            <person name="De Meyer S."/>
            <person name="Wang P."/>
            <person name="Terpolilli J."/>
        </authorList>
    </citation>
    <scope>NUCLEOTIDE SEQUENCE</scope>
    <source>
        <strain evidence="1">WSM5005</strain>
        <plasmid evidence="1">pl3WSM5005</plasmid>
    </source>
</reference>
<organism evidence="1 2">
    <name type="scientific">Paraburkholderia sprentiae WSM5005</name>
    <dbReference type="NCBI Taxonomy" id="754502"/>
    <lineage>
        <taxon>Bacteria</taxon>
        <taxon>Pseudomonadati</taxon>
        <taxon>Pseudomonadota</taxon>
        <taxon>Betaproteobacteria</taxon>
        <taxon>Burkholderiales</taxon>
        <taxon>Burkholderiaceae</taxon>
        <taxon>Paraburkholderia</taxon>
    </lineage>
</organism>
<dbReference type="EMBL" id="CP017564">
    <property type="protein sequence ID" value="APA90236.2"/>
    <property type="molecule type" value="Genomic_DNA"/>
</dbReference>
<dbReference type="Proteomes" id="UP000179860">
    <property type="component" value="Plasmid pl3WSM5005"/>
</dbReference>
<geneLocation type="plasmid" evidence="1 2">
    <name>pl3WSM5005</name>
</geneLocation>
<gene>
    <name evidence="1" type="ORF">BJG93_34545</name>
</gene>
<name>A0ACA8AWZ4_9BURK</name>
<sequence length="563" mass="59139">MKKSFYLMCMAAFAIALSGCQTFEHASDIEHATDADGVRIGDALKRPIANPSQADQTVRYLDKQWVSLVPITETRVADVPQLNCSLKIVTDEPVSILEFSQVITKKCKIPVRVTPDALAAIYNRDLSNGETKAAPSVVNGLPVPALNTPNAPTGGNIALSGDHKIDVNYSGDLNGLLDMVSAREGIAWKSENNGRAVIIYGVDTRMFNIHLIATDTDMKSEFQSGTTQVNGVSGSGSSVSSGGGSTGGGSGSTNTMQTTVVSMKTSLWNDIQNDLNAIAPGPVNRVSISPSTGGITVRGTPSVLDAVAHYVDAKNKVFDKFVTFNVQVLSVTVTNTDAAGISWNALYKTLTGKYGISLASTFSAPAAAINGTFSILNTSGSPWGGTSAILSALNEQGKARLLRSTQLPTMNLNSVATQTGEQASYLASSSQTQTAQVGSTTTLQPGTINTGFNISMLPNVLDNNDILLRMNINLSSQKGQPRTVSSGGSTIELPDILLPLNTSNTIKVHAGDTVMLAGQDYDDQNSTRDGAGNDKFFLLGGGVNVTRSHTMLVVLITPVLASE</sequence>
<protein>
    <submittedName>
        <fullName evidence="1">PilN family type IVB pilus formation outer membrane protein</fullName>
    </submittedName>
</protein>
<evidence type="ECO:0000313" key="2">
    <source>
        <dbReference type="Proteomes" id="UP000179860"/>
    </source>
</evidence>